<keyword evidence="2" id="KW-1003">Cell membrane</keyword>
<feature type="transmembrane region" description="Helical" evidence="6">
    <location>
        <begin position="97"/>
        <end position="118"/>
    </location>
</feature>
<protein>
    <recommendedName>
        <fullName evidence="9">ATP synthase I chain</fullName>
    </recommendedName>
</protein>
<evidence type="ECO:0008006" key="9">
    <source>
        <dbReference type="Google" id="ProtNLM"/>
    </source>
</evidence>
<dbReference type="STRING" id="349161.Dred_3157"/>
<dbReference type="InterPro" id="IPR005598">
    <property type="entry name" value="ATP_synth_I"/>
</dbReference>
<evidence type="ECO:0000256" key="1">
    <source>
        <dbReference type="ARBA" id="ARBA00004651"/>
    </source>
</evidence>
<evidence type="ECO:0000256" key="4">
    <source>
        <dbReference type="ARBA" id="ARBA00022989"/>
    </source>
</evidence>
<keyword evidence="3 6" id="KW-0812">Transmembrane</keyword>
<reference evidence="7 8" key="1">
    <citation type="submission" date="2007-03" db="EMBL/GenBank/DDBJ databases">
        <title>Complete sequence of Desulfotomaculum reducens MI-1.</title>
        <authorList>
            <consortium name="US DOE Joint Genome Institute"/>
            <person name="Copeland A."/>
            <person name="Lucas S."/>
            <person name="Lapidus A."/>
            <person name="Barry K."/>
            <person name="Detter J.C."/>
            <person name="Glavina del Rio T."/>
            <person name="Hammon N."/>
            <person name="Israni S."/>
            <person name="Dalin E."/>
            <person name="Tice H."/>
            <person name="Pitluck S."/>
            <person name="Sims D."/>
            <person name="Brettin T."/>
            <person name="Bruce D."/>
            <person name="Han C."/>
            <person name="Tapia R."/>
            <person name="Schmutz J."/>
            <person name="Larimer F."/>
            <person name="Land M."/>
            <person name="Hauser L."/>
            <person name="Kyrpides N."/>
            <person name="Kim E."/>
            <person name="Tebo B.M."/>
            <person name="Richardson P."/>
        </authorList>
    </citation>
    <scope>NUCLEOTIDE SEQUENCE [LARGE SCALE GENOMIC DNA]</scope>
    <source>
        <strain evidence="7 8">MI-1</strain>
    </source>
</reference>
<evidence type="ECO:0000256" key="3">
    <source>
        <dbReference type="ARBA" id="ARBA00022692"/>
    </source>
</evidence>
<feature type="transmembrane region" description="Helical" evidence="6">
    <location>
        <begin position="12"/>
        <end position="28"/>
    </location>
</feature>
<keyword evidence="4 6" id="KW-1133">Transmembrane helix</keyword>
<organism evidence="7 8">
    <name type="scientific">Desulforamulus reducens (strain ATCC BAA-1160 / DSM 100696 / MI-1)</name>
    <name type="common">Desulfotomaculum reducens</name>
    <dbReference type="NCBI Taxonomy" id="349161"/>
    <lineage>
        <taxon>Bacteria</taxon>
        <taxon>Bacillati</taxon>
        <taxon>Bacillota</taxon>
        <taxon>Clostridia</taxon>
        <taxon>Eubacteriales</taxon>
        <taxon>Peptococcaceae</taxon>
        <taxon>Desulforamulus</taxon>
    </lineage>
</organism>
<dbReference type="Pfam" id="PF03899">
    <property type="entry name" value="ATP-synt_I"/>
    <property type="match status" value="1"/>
</dbReference>
<dbReference type="HOGENOM" id="CLU_1719432_0_0_9"/>
<sequence length="146" mass="16082">MPSLEVQLKRTVKSTAIIVAFLALAVVLDFPNTIYKGLFIGSLVSLQNAILLSKRIKKVSTIKDVGKAIAYMRRGFFIRLIIIMATLWLSIRIPSVSVNATAVGLFVAPILSISDFFITMIKESSLKSEALDNKVRQIQREGGENA</sequence>
<dbReference type="GO" id="GO:0005886">
    <property type="term" value="C:plasma membrane"/>
    <property type="evidence" value="ECO:0007669"/>
    <property type="project" value="UniProtKB-SubCell"/>
</dbReference>
<dbReference type="AlphaFoldDB" id="A4J9A6"/>
<name>A4J9A6_DESRM</name>
<gene>
    <name evidence="7" type="ordered locus">Dred_3157</name>
</gene>
<dbReference type="Proteomes" id="UP000001556">
    <property type="component" value="Chromosome"/>
</dbReference>
<keyword evidence="5 6" id="KW-0472">Membrane</keyword>
<evidence type="ECO:0000313" key="8">
    <source>
        <dbReference type="Proteomes" id="UP000001556"/>
    </source>
</evidence>
<dbReference type="EMBL" id="CP000612">
    <property type="protein sequence ID" value="ABO51659.1"/>
    <property type="molecule type" value="Genomic_DNA"/>
</dbReference>
<evidence type="ECO:0000256" key="2">
    <source>
        <dbReference type="ARBA" id="ARBA00022475"/>
    </source>
</evidence>
<evidence type="ECO:0000256" key="6">
    <source>
        <dbReference type="SAM" id="Phobius"/>
    </source>
</evidence>
<dbReference type="KEGG" id="drm:Dred_3157"/>
<feature type="transmembrane region" description="Helical" evidence="6">
    <location>
        <begin position="74"/>
        <end position="91"/>
    </location>
</feature>
<comment type="subcellular location">
    <subcellularLocation>
        <location evidence="1">Cell membrane</location>
        <topology evidence="1">Multi-pass membrane protein</topology>
    </subcellularLocation>
</comment>
<keyword evidence="8" id="KW-1185">Reference proteome</keyword>
<evidence type="ECO:0000313" key="7">
    <source>
        <dbReference type="EMBL" id="ABO51659.1"/>
    </source>
</evidence>
<proteinExistence type="predicted"/>
<evidence type="ECO:0000256" key="5">
    <source>
        <dbReference type="ARBA" id="ARBA00023136"/>
    </source>
</evidence>
<accession>A4J9A6</accession>